<feature type="transmembrane region" description="Helical" evidence="7">
    <location>
        <begin position="196"/>
        <end position="216"/>
    </location>
</feature>
<feature type="transmembrane region" description="Helical" evidence="7">
    <location>
        <begin position="272"/>
        <end position="299"/>
    </location>
</feature>
<evidence type="ECO:0000256" key="1">
    <source>
        <dbReference type="ARBA" id="ARBA00004141"/>
    </source>
</evidence>
<dbReference type="STRING" id="188477.A0A433TMP0"/>
<feature type="compositionally biased region" description="Acidic residues" evidence="6">
    <location>
        <begin position="725"/>
        <end position="737"/>
    </location>
</feature>
<feature type="transmembrane region" description="Helical" evidence="7">
    <location>
        <begin position="38"/>
        <end position="57"/>
    </location>
</feature>
<accession>A0A433TMP0</accession>
<evidence type="ECO:0000256" key="4">
    <source>
        <dbReference type="ARBA" id="ARBA00022989"/>
    </source>
</evidence>
<feature type="compositionally biased region" description="Polar residues" evidence="6">
    <location>
        <begin position="508"/>
        <end position="544"/>
    </location>
</feature>
<dbReference type="Pfam" id="PF13520">
    <property type="entry name" value="AA_permease_2"/>
    <property type="match status" value="1"/>
</dbReference>
<evidence type="ECO:0000256" key="3">
    <source>
        <dbReference type="ARBA" id="ARBA00022692"/>
    </source>
</evidence>
<evidence type="ECO:0000256" key="2">
    <source>
        <dbReference type="ARBA" id="ARBA00022448"/>
    </source>
</evidence>
<keyword evidence="4 7" id="KW-1133">Transmembrane helix</keyword>
<dbReference type="GO" id="GO:0005886">
    <property type="term" value="C:plasma membrane"/>
    <property type="evidence" value="ECO:0007669"/>
    <property type="project" value="TreeGrafter"/>
</dbReference>
<evidence type="ECO:0000313" key="9">
    <source>
        <dbReference type="Proteomes" id="UP000271974"/>
    </source>
</evidence>
<evidence type="ECO:0000256" key="5">
    <source>
        <dbReference type="ARBA" id="ARBA00023136"/>
    </source>
</evidence>
<feature type="transmembrane region" description="Helical" evidence="7">
    <location>
        <begin position="580"/>
        <end position="598"/>
    </location>
</feature>
<keyword evidence="2" id="KW-0813">Transport</keyword>
<gene>
    <name evidence="8" type="ORF">EGW08_009365</name>
</gene>
<feature type="transmembrane region" description="Helical" evidence="7">
    <location>
        <begin position="652"/>
        <end position="669"/>
    </location>
</feature>
<dbReference type="OrthoDB" id="3900342at2759"/>
<reference evidence="8 9" key="1">
    <citation type="submission" date="2019-01" db="EMBL/GenBank/DDBJ databases">
        <title>A draft genome assembly of the solar-powered sea slug Elysia chlorotica.</title>
        <authorList>
            <person name="Cai H."/>
            <person name="Li Q."/>
            <person name="Fang X."/>
            <person name="Li J."/>
            <person name="Curtis N.E."/>
            <person name="Altenburger A."/>
            <person name="Shibata T."/>
            <person name="Feng M."/>
            <person name="Maeda T."/>
            <person name="Schwartz J.A."/>
            <person name="Shigenobu S."/>
            <person name="Lundholm N."/>
            <person name="Nishiyama T."/>
            <person name="Yang H."/>
            <person name="Hasebe M."/>
            <person name="Li S."/>
            <person name="Pierce S.K."/>
            <person name="Wang J."/>
        </authorList>
    </citation>
    <scope>NUCLEOTIDE SEQUENCE [LARGE SCALE GENOMIC DNA]</scope>
    <source>
        <strain evidence="8">EC2010</strain>
        <tissue evidence="8">Whole organism of an adult</tissue>
    </source>
</reference>
<feature type="transmembrane region" description="Helical" evidence="7">
    <location>
        <begin position="170"/>
        <end position="189"/>
    </location>
</feature>
<comment type="subcellular location">
    <subcellularLocation>
        <location evidence="1">Membrane</location>
        <topology evidence="1">Multi-pass membrane protein</topology>
    </subcellularLocation>
</comment>
<evidence type="ECO:0000313" key="8">
    <source>
        <dbReference type="EMBL" id="RUS82843.1"/>
    </source>
</evidence>
<evidence type="ECO:0000256" key="6">
    <source>
        <dbReference type="SAM" id="MobiDB-lite"/>
    </source>
</evidence>
<dbReference type="PANTHER" id="PTHR43243:SF4">
    <property type="entry name" value="CATIONIC AMINO ACID TRANSPORTER 4"/>
    <property type="match status" value="1"/>
</dbReference>
<organism evidence="8 9">
    <name type="scientific">Elysia chlorotica</name>
    <name type="common">Eastern emerald elysia</name>
    <name type="synonym">Sea slug</name>
    <dbReference type="NCBI Taxonomy" id="188477"/>
    <lineage>
        <taxon>Eukaryota</taxon>
        <taxon>Metazoa</taxon>
        <taxon>Spiralia</taxon>
        <taxon>Lophotrochozoa</taxon>
        <taxon>Mollusca</taxon>
        <taxon>Gastropoda</taxon>
        <taxon>Heterobranchia</taxon>
        <taxon>Euthyneura</taxon>
        <taxon>Panpulmonata</taxon>
        <taxon>Sacoglossa</taxon>
        <taxon>Placobranchoidea</taxon>
        <taxon>Plakobranchidae</taxon>
        <taxon>Elysia</taxon>
    </lineage>
</organism>
<dbReference type="Proteomes" id="UP000271974">
    <property type="component" value="Unassembled WGS sequence"/>
</dbReference>
<dbReference type="Gene3D" id="1.20.1740.10">
    <property type="entry name" value="Amino acid/polyamine transporter I"/>
    <property type="match status" value="1"/>
</dbReference>
<proteinExistence type="predicted"/>
<feature type="transmembrane region" description="Helical" evidence="7">
    <location>
        <begin position="396"/>
        <end position="415"/>
    </location>
</feature>
<feature type="transmembrane region" description="Helical" evidence="7">
    <location>
        <begin position="69"/>
        <end position="90"/>
    </location>
</feature>
<feature type="transmembrane region" description="Helical" evidence="7">
    <location>
        <begin position="610"/>
        <end position="631"/>
    </location>
</feature>
<feature type="transmembrane region" description="Helical" evidence="7">
    <location>
        <begin position="370"/>
        <end position="390"/>
    </location>
</feature>
<dbReference type="AlphaFoldDB" id="A0A433TMP0"/>
<dbReference type="PANTHER" id="PTHR43243">
    <property type="entry name" value="INNER MEMBRANE TRANSPORTER YGJI-RELATED"/>
    <property type="match status" value="1"/>
</dbReference>
<feature type="region of interest" description="Disordered" evidence="6">
    <location>
        <begin position="702"/>
        <end position="737"/>
    </location>
</feature>
<feature type="transmembrane region" description="Helical" evidence="7">
    <location>
        <begin position="228"/>
        <end position="251"/>
    </location>
</feature>
<keyword evidence="5 7" id="KW-0472">Membrane</keyword>
<sequence length="737" mass="80775">MELRASSWLKYLWHRMWLKHEGNSTDLRTDLIRCLSTWQLTLLGLGNTIGVGIYVLLGVMVKEEAGPSVIFSFLIAIVVTWMNAMVFAEFSTYVPQTGASYIFVYKVFGEFTAFLIGSLTICSGLLCGSVGARAWSGMLDSFFNNTLQDHTVALLGKIELGPPFAEKLDIVAFLFQAVITVVVLFNILCTSVINTVLGVLTSSVLIFVFFAGMIFGDWHTFLNSEHGGFFPFGAVGVVRAASMALYAMSGFEIISMSSEESKNPAKSIPRAMVAELAIVGLIYIGAAVGMMFLIPYWMVDLRAPLPSALEHSGLPLGKLFVTVGPMFGITNLQMLGLYGLSRSIYRMSKDGLIVSFFLSVDEGTGVPRRAVMFSGVLTSVFALVCDLSYIVKMSLILMLISYISAAAALICLKVGEKDGAAGRAERFRNDDGYSLFTDGDEETLFSREDVHDSKTVVSPDFEENNNPDKQSLKETSMFLSNPVEDFDSLEAFEKNALEENGKPFSPFKSGQFSTNQIPSDHNLEGKNNSDGNGSLIASTGETQELSVEEESFVIQKGGKSSTSPSVALTTRPFPDVPTKLLLWLHLVTCVTLSAQVIYGQGDILALRPVAVLACTMLTVLLVLFSSLLWLVHSRSQWAPRSDQLFQTPVMPLVPTCSIVLSSMMLFSAAEKIGSVEILVMTAMVTLLYILMTVADFKSKRRTNAKHPALPEDREQEMRLISPDSHEDEQYDDDDGSE</sequence>
<keyword evidence="3 7" id="KW-0812">Transmembrane</keyword>
<feature type="transmembrane region" description="Helical" evidence="7">
    <location>
        <begin position="319"/>
        <end position="340"/>
    </location>
</feature>
<comment type="caution">
    <text evidence="8">The sequence shown here is derived from an EMBL/GenBank/DDBJ whole genome shotgun (WGS) entry which is preliminary data.</text>
</comment>
<dbReference type="EMBL" id="RQTK01000268">
    <property type="protein sequence ID" value="RUS82843.1"/>
    <property type="molecule type" value="Genomic_DNA"/>
</dbReference>
<name>A0A433TMP0_ELYCH</name>
<feature type="transmembrane region" description="Helical" evidence="7">
    <location>
        <begin position="111"/>
        <end position="135"/>
    </location>
</feature>
<feature type="compositionally biased region" description="Basic and acidic residues" evidence="6">
    <location>
        <begin position="708"/>
        <end position="717"/>
    </location>
</feature>
<evidence type="ECO:0000256" key="7">
    <source>
        <dbReference type="SAM" id="Phobius"/>
    </source>
</evidence>
<feature type="region of interest" description="Disordered" evidence="6">
    <location>
        <begin position="500"/>
        <end position="544"/>
    </location>
</feature>
<dbReference type="InterPro" id="IPR002293">
    <property type="entry name" value="AA/rel_permease1"/>
</dbReference>
<evidence type="ECO:0008006" key="10">
    <source>
        <dbReference type="Google" id="ProtNLM"/>
    </source>
</evidence>
<dbReference type="GO" id="GO:0015171">
    <property type="term" value="F:amino acid transmembrane transporter activity"/>
    <property type="evidence" value="ECO:0007669"/>
    <property type="project" value="TreeGrafter"/>
</dbReference>
<protein>
    <recommendedName>
        <fullName evidence="10">Cationic amino acid transporter C-terminal domain-containing protein</fullName>
    </recommendedName>
</protein>
<keyword evidence="9" id="KW-1185">Reference proteome</keyword>
<feature type="transmembrane region" description="Helical" evidence="7">
    <location>
        <begin position="675"/>
        <end position="696"/>
    </location>
</feature>